<evidence type="ECO:0000313" key="8">
    <source>
        <dbReference type="EMBL" id="EIM31362.1"/>
    </source>
</evidence>
<feature type="domain" description="Cytochrome c" evidence="7">
    <location>
        <begin position="35"/>
        <end position="188"/>
    </location>
</feature>
<dbReference type="Proteomes" id="UP000053899">
    <property type="component" value="Unassembled WGS sequence"/>
</dbReference>
<reference evidence="8 9" key="1">
    <citation type="submission" date="2012-04" db="EMBL/GenBank/DDBJ databases">
        <title>Improved High-Quality Draft sequence of Leptothrix ochracea L12.</title>
        <authorList>
            <consortium name="US DOE Joint Genome Institute"/>
            <person name="Lucas S."/>
            <person name="Han J."/>
            <person name="Lapidus A."/>
            <person name="Cheng J.-F."/>
            <person name="Goodwin L."/>
            <person name="Pitluck S."/>
            <person name="Peters L."/>
            <person name="Zeytun A."/>
            <person name="Detter J.C."/>
            <person name="Han C."/>
            <person name="Tapia R."/>
            <person name="Land M."/>
            <person name="Hauser L."/>
            <person name="Kyrpides N."/>
            <person name="Ivanova N."/>
            <person name="Pagani I."/>
            <person name="Stepanauskas R."/>
            <person name="Masland D."/>
            <person name="Poulton N."/>
            <person name="Emerson D."/>
            <person name="Fleming E."/>
            <person name="Woyke T."/>
        </authorList>
    </citation>
    <scope>NUCLEOTIDE SEQUENCE [LARGE SCALE GENOMIC DNA]</scope>
    <source>
        <strain evidence="8 9">L12</strain>
    </source>
</reference>
<proteinExistence type="predicted"/>
<keyword evidence="1 4" id="KW-0349">Heme</keyword>
<name>I4Z570_9BURK</name>
<protein>
    <recommendedName>
        <fullName evidence="7">Cytochrome c domain-containing protein</fullName>
    </recommendedName>
</protein>
<dbReference type="EMBL" id="JH660691">
    <property type="protein sequence ID" value="EIM31362.1"/>
    <property type="molecule type" value="Genomic_DNA"/>
</dbReference>
<evidence type="ECO:0000256" key="6">
    <source>
        <dbReference type="SAM" id="SignalP"/>
    </source>
</evidence>
<keyword evidence="3 4" id="KW-0408">Iron</keyword>
<dbReference type="GeneID" id="92352344"/>
<evidence type="ECO:0000256" key="5">
    <source>
        <dbReference type="SAM" id="MobiDB-lite"/>
    </source>
</evidence>
<feature type="signal peptide" evidence="6">
    <location>
        <begin position="1"/>
        <end position="34"/>
    </location>
</feature>
<dbReference type="InterPro" id="IPR036909">
    <property type="entry name" value="Cyt_c-like_dom_sf"/>
</dbReference>
<dbReference type="PROSITE" id="PS51007">
    <property type="entry name" value="CYTC"/>
    <property type="match status" value="1"/>
</dbReference>
<evidence type="ECO:0000259" key="7">
    <source>
        <dbReference type="PROSITE" id="PS51007"/>
    </source>
</evidence>
<dbReference type="HOGENOM" id="CLU_1041302_0_0_4"/>
<sequence>MHTLITSFWQRRCSAHSAALALAILAGWGGAASAQSVTSGQALYAGCAGCHGASPATGAAKIQLGTSAAVIQNATLNVGAMRGITLNATQAADLAAFIAANVSGGGISSTGTTTGVAPAPSSGLSNGQALYGMCSGCHGTAASGGRGIGKATSASAILNAIARVGAMRGLGLSTTQAADLATYISSQRGGGTSGGGYGGGESGGDGGGDGGGGYSSRESAHGFGNQQAMMASGGCTVARSDQSADPLWLWMLVGAGWILRTRRTAKA</sequence>
<evidence type="ECO:0000256" key="4">
    <source>
        <dbReference type="PROSITE-ProRule" id="PRU00433"/>
    </source>
</evidence>
<feature type="region of interest" description="Disordered" evidence="5">
    <location>
        <begin position="190"/>
        <end position="219"/>
    </location>
</feature>
<evidence type="ECO:0000256" key="1">
    <source>
        <dbReference type="ARBA" id="ARBA00022617"/>
    </source>
</evidence>
<evidence type="ECO:0000313" key="9">
    <source>
        <dbReference type="Proteomes" id="UP000053899"/>
    </source>
</evidence>
<dbReference type="InterPro" id="IPR009056">
    <property type="entry name" value="Cyt_c-like_dom"/>
</dbReference>
<dbReference type="GO" id="GO:0009055">
    <property type="term" value="F:electron transfer activity"/>
    <property type="evidence" value="ECO:0007669"/>
    <property type="project" value="InterPro"/>
</dbReference>
<organism evidence="8 9">
    <name type="scientific">Leptothrix ochracea L12</name>
    <dbReference type="NCBI Taxonomy" id="735332"/>
    <lineage>
        <taxon>Bacteria</taxon>
        <taxon>Pseudomonadati</taxon>
        <taxon>Pseudomonadota</taxon>
        <taxon>Betaproteobacteria</taxon>
        <taxon>Burkholderiales</taxon>
        <taxon>Sphaerotilaceae</taxon>
        <taxon>Leptothrix</taxon>
    </lineage>
</organism>
<dbReference type="SUPFAM" id="SSF46626">
    <property type="entry name" value="Cytochrome c"/>
    <property type="match status" value="2"/>
</dbReference>
<dbReference type="GO" id="GO:0020037">
    <property type="term" value="F:heme binding"/>
    <property type="evidence" value="ECO:0007669"/>
    <property type="project" value="InterPro"/>
</dbReference>
<keyword evidence="6" id="KW-0732">Signal</keyword>
<evidence type="ECO:0000256" key="2">
    <source>
        <dbReference type="ARBA" id="ARBA00022723"/>
    </source>
</evidence>
<dbReference type="RefSeq" id="WP_009453568.1">
    <property type="nucleotide sequence ID" value="NZ_JH660691.1"/>
</dbReference>
<accession>I4Z570</accession>
<keyword evidence="9" id="KW-1185">Reference proteome</keyword>
<feature type="chain" id="PRO_5003698421" description="Cytochrome c domain-containing protein" evidence="6">
    <location>
        <begin position="35"/>
        <end position="267"/>
    </location>
</feature>
<keyword evidence="2 4" id="KW-0479">Metal-binding</keyword>
<evidence type="ECO:0000256" key="3">
    <source>
        <dbReference type="ARBA" id="ARBA00023004"/>
    </source>
</evidence>
<dbReference type="AlphaFoldDB" id="I4Z570"/>
<dbReference type="OrthoDB" id="9809720at2"/>
<dbReference type="GO" id="GO:0046872">
    <property type="term" value="F:metal ion binding"/>
    <property type="evidence" value="ECO:0007669"/>
    <property type="project" value="UniProtKB-KW"/>
</dbReference>
<gene>
    <name evidence="8" type="ORF">LepocDRAFT_00000890</name>
</gene>
<feature type="compositionally biased region" description="Gly residues" evidence="5">
    <location>
        <begin position="190"/>
        <end position="214"/>
    </location>
</feature>